<comment type="caution">
    <text evidence="1">The sequence shown here is derived from an EMBL/GenBank/DDBJ whole genome shotgun (WGS) entry which is preliminary data.</text>
</comment>
<dbReference type="RefSeq" id="WP_378156908.1">
    <property type="nucleotide sequence ID" value="NZ_JBHSEC010000022.1"/>
</dbReference>
<proteinExistence type="predicted"/>
<evidence type="ECO:0000313" key="1">
    <source>
        <dbReference type="EMBL" id="MFC4411680.1"/>
    </source>
</evidence>
<name>A0ABV8XC02_9LACT</name>
<accession>A0ABV8XC02</accession>
<reference evidence="2" key="1">
    <citation type="journal article" date="2019" name="Int. J. Syst. Evol. Microbiol.">
        <title>The Global Catalogue of Microorganisms (GCM) 10K type strain sequencing project: providing services to taxonomists for standard genome sequencing and annotation.</title>
        <authorList>
            <consortium name="The Broad Institute Genomics Platform"/>
            <consortium name="The Broad Institute Genome Sequencing Center for Infectious Disease"/>
            <person name="Wu L."/>
            <person name="Ma J."/>
        </authorList>
    </citation>
    <scope>NUCLEOTIDE SEQUENCE [LARGE SCALE GENOMIC DNA]</scope>
    <source>
        <strain evidence="2">CCUG 59778</strain>
    </source>
</reference>
<evidence type="ECO:0000313" key="2">
    <source>
        <dbReference type="Proteomes" id="UP001595817"/>
    </source>
</evidence>
<protein>
    <submittedName>
        <fullName evidence="1">Uncharacterized protein</fullName>
    </submittedName>
</protein>
<dbReference type="Proteomes" id="UP001595817">
    <property type="component" value="Unassembled WGS sequence"/>
</dbReference>
<sequence>MTKELEQSDVLEKYMNLEKSDIGVLVMGENVNPVSKRPLIRLYLVEKQDEKFNVQKELEAFAFESYGTAHDFLKKLPKMTGVEMLVMLSGKAE</sequence>
<gene>
    <name evidence="1" type="ORF">ACFOZY_14910</name>
</gene>
<organism evidence="1 2">
    <name type="scientific">Chungangia koreensis</name>
    <dbReference type="NCBI Taxonomy" id="752657"/>
    <lineage>
        <taxon>Bacteria</taxon>
        <taxon>Bacillati</taxon>
        <taxon>Bacillota</taxon>
        <taxon>Bacilli</taxon>
        <taxon>Lactobacillales</taxon>
        <taxon>Chungangia</taxon>
    </lineage>
</organism>
<keyword evidence="2" id="KW-1185">Reference proteome</keyword>
<dbReference type="EMBL" id="JBHSEC010000022">
    <property type="protein sequence ID" value="MFC4411680.1"/>
    <property type="molecule type" value="Genomic_DNA"/>
</dbReference>